<feature type="signal peptide" evidence="1">
    <location>
        <begin position="1"/>
        <end position="26"/>
    </location>
</feature>
<proteinExistence type="predicted"/>
<protein>
    <submittedName>
        <fullName evidence="2">Uncharacterized protein</fullName>
    </submittedName>
</protein>
<evidence type="ECO:0000256" key="1">
    <source>
        <dbReference type="SAM" id="SignalP"/>
    </source>
</evidence>
<name>A0ABV9DYU6_9ACTN</name>
<dbReference type="RefSeq" id="WP_378576757.1">
    <property type="nucleotide sequence ID" value="NZ_JBHSFQ010000020.1"/>
</dbReference>
<keyword evidence="1" id="KW-0732">Signal</keyword>
<reference evidence="3" key="1">
    <citation type="journal article" date="2019" name="Int. J. Syst. Evol. Microbiol.">
        <title>The Global Catalogue of Microorganisms (GCM) 10K type strain sequencing project: providing services to taxonomists for standard genome sequencing and annotation.</title>
        <authorList>
            <consortium name="The Broad Institute Genomics Platform"/>
            <consortium name="The Broad Institute Genome Sequencing Center for Infectious Disease"/>
            <person name="Wu L."/>
            <person name="Ma J."/>
        </authorList>
    </citation>
    <scope>NUCLEOTIDE SEQUENCE [LARGE SCALE GENOMIC DNA]</scope>
    <source>
        <strain evidence="3">XZYJ18</strain>
    </source>
</reference>
<evidence type="ECO:0000313" key="3">
    <source>
        <dbReference type="Proteomes" id="UP001595923"/>
    </source>
</evidence>
<sequence>MRRTASILTAFAAAAALATAPTPALAASGWISLNNTSYDNPDDDRCINAPDAPGLSAINQLDVPVRVYGIINCRGPASQLDAGSFGYYETGVAVRIGTGG</sequence>
<accession>A0ABV9DYU6</accession>
<gene>
    <name evidence="2" type="ORF">ACFO4E_19255</name>
</gene>
<organism evidence="2 3">
    <name type="scientific">Nocardiopsis mangrovi</name>
    <dbReference type="NCBI Taxonomy" id="1179818"/>
    <lineage>
        <taxon>Bacteria</taxon>
        <taxon>Bacillati</taxon>
        <taxon>Actinomycetota</taxon>
        <taxon>Actinomycetes</taxon>
        <taxon>Streptosporangiales</taxon>
        <taxon>Nocardiopsidaceae</taxon>
        <taxon>Nocardiopsis</taxon>
    </lineage>
</organism>
<evidence type="ECO:0000313" key="2">
    <source>
        <dbReference type="EMBL" id="MFC4564005.1"/>
    </source>
</evidence>
<dbReference type="EMBL" id="JBHSFQ010000020">
    <property type="protein sequence ID" value="MFC4564005.1"/>
    <property type="molecule type" value="Genomic_DNA"/>
</dbReference>
<feature type="chain" id="PRO_5047264304" evidence="1">
    <location>
        <begin position="27"/>
        <end position="100"/>
    </location>
</feature>
<dbReference type="Proteomes" id="UP001595923">
    <property type="component" value="Unassembled WGS sequence"/>
</dbReference>
<keyword evidence="3" id="KW-1185">Reference proteome</keyword>
<comment type="caution">
    <text evidence="2">The sequence shown here is derived from an EMBL/GenBank/DDBJ whole genome shotgun (WGS) entry which is preliminary data.</text>
</comment>